<dbReference type="Gene3D" id="3.60.21.10">
    <property type="match status" value="1"/>
</dbReference>
<evidence type="ECO:0000313" key="5">
    <source>
        <dbReference type="Proteomes" id="UP000177691"/>
    </source>
</evidence>
<dbReference type="InterPro" id="IPR029052">
    <property type="entry name" value="Metallo-depent_PP-like"/>
</dbReference>
<dbReference type="EC" id="3.1.4.-" evidence="2"/>
<evidence type="ECO:0000313" key="4">
    <source>
        <dbReference type="EMBL" id="OGF19645.1"/>
    </source>
</evidence>
<dbReference type="InterPro" id="IPR024654">
    <property type="entry name" value="Calcineurin-like_PHP_lpxH"/>
</dbReference>
<dbReference type="SUPFAM" id="SSF56300">
    <property type="entry name" value="Metallo-dependent phosphatases"/>
    <property type="match status" value="1"/>
</dbReference>
<reference evidence="4 5" key="1">
    <citation type="journal article" date="2016" name="Nat. Commun.">
        <title>Thousands of microbial genomes shed light on interconnected biogeochemical processes in an aquifer system.</title>
        <authorList>
            <person name="Anantharaman K."/>
            <person name="Brown C.T."/>
            <person name="Hug L.A."/>
            <person name="Sharon I."/>
            <person name="Castelle C.J."/>
            <person name="Probst A.J."/>
            <person name="Thomas B.C."/>
            <person name="Singh A."/>
            <person name="Wilkins M.J."/>
            <person name="Karaoz U."/>
            <person name="Brodie E.L."/>
            <person name="Williams K.H."/>
            <person name="Hubbard S.S."/>
            <person name="Banfield J.F."/>
        </authorList>
    </citation>
    <scope>NUCLEOTIDE SEQUENCE [LARGE SCALE GENOMIC DNA]</scope>
</reference>
<dbReference type="Pfam" id="PF12850">
    <property type="entry name" value="Metallophos_2"/>
    <property type="match status" value="1"/>
</dbReference>
<organism evidence="4 5">
    <name type="scientific">Candidatus Falkowbacteria bacterium RIFCSPHIGHO2_02_FULL_45_15</name>
    <dbReference type="NCBI Taxonomy" id="1797987"/>
    <lineage>
        <taxon>Bacteria</taxon>
        <taxon>Candidatus Falkowiibacteriota</taxon>
    </lineage>
</organism>
<comment type="cofactor">
    <cofactor evidence="2">
        <name>a divalent metal cation</name>
        <dbReference type="ChEBI" id="CHEBI:60240"/>
    </cofactor>
</comment>
<comment type="similarity">
    <text evidence="1 2">Belongs to the metallophosphoesterase superfamily. YfcE family.</text>
</comment>
<evidence type="ECO:0000256" key="2">
    <source>
        <dbReference type="RuleBase" id="RU362039"/>
    </source>
</evidence>
<dbReference type="GO" id="GO:0016787">
    <property type="term" value="F:hydrolase activity"/>
    <property type="evidence" value="ECO:0007669"/>
    <property type="project" value="UniProtKB-UniRule"/>
</dbReference>
<evidence type="ECO:0000256" key="1">
    <source>
        <dbReference type="ARBA" id="ARBA00008950"/>
    </source>
</evidence>
<dbReference type="GO" id="GO:0046872">
    <property type="term" value="F:metal ion binding"/>
    <property type="evidence" value="ECO:0007669"/>
    <property type="project" value="UniProtKB-KW"/>
</dbReference>
<dbReference type="InterPro" id="IPR000979">
    <property type="entry name" value="Phosphodiesterase_MJ0936/Vps29"/>
</dbReference>
<protein>
    <recommendedName>
        <fullName evidence="2">Phosphoesterase</fullName>
        <ecNumber evidence="2">3.1.4.-</ecNumber>
    </recommendedName>
</protein>
<dbReference type="InterPro" id="IPR053193">
    <property type="entry name" value="MetalloPDE_YfcE-like"/>
</dbReference>
<dbReference type="AlphaFoldDB" id="A0A1F5RZ25"/>
<comment type="caution">
    <text evidence="4">The sequence shown here is derived from an EMBL/GenBank/DDBJ whole genome shotgun (WGS) entry which is preliminary data.</text>
</comment>
<name>A0A1F5RZ25_9BACT</name>
<keyword evidence="2" id="KW-0479">Metal-binding</keyword>
<dbReference type="Proteomes" id="UP000177691">
    <property type="component" value="Unassembled WGS sequence"/>
</dbReference>
<sequence length="166" mass="18586">MRIAIISDTHDNVPNLEKALKWMKENNISQIIHCGDLCAPSIIKEVIAPQFSGQIHLVFGNVEDRVLTPKVAGQFKNIKHYGDQGELEIDGCKVAWAHFPEEAKKLAETGKYSFVFYGHTHKPWEEKIGNCRVVNPGTLAGMFQKATFAVLDAKTGELELKILEKL</sequence>
<feature type="domain" description="Calcineurin-like phosphoesterase" evidence="3">
    <location>
        <begin position="1"/>
        <end position="155"/>
    </location>
</feature>
<accession>A0A1F5RZ25</accession>
<dbReference type="PANTHER" id="PTHR43165">
    <property type="entry name" value="METALLOPHOSPHOESTERASE"/>
    <property type="match status" value="1"/>
</dbReference>
<dbReference type="PANTHER" id="PTHR43165:SF1">
    <property type="entry name" value="PHOSPHODIESTERASE MJ0936"/>
    <property type="match status" value="1"/>
</dbReference>
<proteinExistence type="inferred from homology"/>
<dbReference type="EMBL" id="MFFU01000010">
    <property type="protein sequence ID" value="OGF19645.1"/>
    <property type="molecule type" value="Genomic_DNA"/>
</dbReference>
<evidence type="ECO:0000259" key="3">
    <source>
        <dbReference type="Pfam" id="PF12850"/>
    </source>
</evidence>
<gene>
    <name evidence="4" type="ORF">A3D54_00175</name>
</gene>
<dbReference type="NCBIfam" id="TIGR00040">
    <property type="entry name" value="yfcE"/>
    <property type="match status" value="1"/>
</dbReference>